<dbReference type="PROSITE" id="PS51257">
    <property type="entry name" value="PROKAR_LIPOPROTEIN"/>
    <property type="match status" value="1"/>
</dbReference>
<evidence type="ECO:0000313" key="2">
    <source>
        <dbReference type="EMBL" id="MFD2679157.1"/>
    </source>
</evidence>
<proteinExistence type="predicted"/>
<gene>
    <name evidence="2" type="ORF">ACFSUL_00160</name>
</gene>
<keyword evidence="1" id="KW-0732">Signal</keyword>
<dbReference type="RefSeq" id="WP_377931557.1">
    <property type="nucleotide sequence ID" value="NZ_JBHUMF010000001.1"/>
</dbReference>
<evidence type="ECO:0000313" key="3">
    <source>
        <dbReference type="Proteomes" id="UP001597506"/>
    </source>
</evidence>
<dbReference type="Gene3D" id="3.40.190.10">
    <property type="entry name" value="Periplasmic binding protein-like II"/>
    <property type="match status" value="2"/>
</dbReference>
<dbReference type="Proteomes" id="UP001597506">
    <property type="component" value="Unassembled WGS sequence"/>
</dbReference>
<sequence length="426" mass="47065">MKKFLAMLTAIVMVSMLAACGGNEGASGGNGSNDENTIEMWHIETGEKAKYLEDIVAQFEKENSGTKVKLIRIPNDAYKQKLAVAMSGGNPPDIFQSWGGGWLKNFVDQGNVLDITEEVNQDVFLENAIANTTFDEKVYGVPLGLSTDLIFYNKEIFAKYNLEEPKTYEEFVNVIETLKENNIIPLALANKTKWPGAYYLMNFATRIAGPELFDSAFNREGRGFDDPAYVKAGEYIQELVEMEAFNPGANGLPYDEGRSRQLMYSGEAAMMDMTTSFINNMRAESPDFEEKLGFFPFPTVPDGKGKITDIGAATGPVFSVSEGANKQDLAVQLINDFTTKENAQIYTNTTGALTGVKGAVPDDEFLKPIYELVQNATFMQMPYDQTLPPELAEVHKDTTQALFGLSMTPEEAAEKMEAKAKELLDK</sequence>
<accession>A0ABW5RKU4</accession>
<protein>
    <submittedName>
        <fullName evidence="2">ABC transporter substrate-binding protein</fullName>
    </submittedName>
</protein>
<reference evidence="3" key="1">
    <citation type="journal article" date="2019" name="Int. J. Syst. Evol. Microbiol.">
        <title>The Global Catalogue of Microorganisms (GCM) 10K type strain sequencing project: providing services to taxonomists for standard genome sequencing and annotation.</title>
        <authorList>
            <consortium name="The Broad Institute Genomics Platform"/>
            <consortium name="The Broad Institute Genome Sequencing Center for Infectious Disease"/>
            <person name="Wu L."/>
            <person name="Ma J."/>
        </authorList>
    </citation>
    <scope>NUCLEOTIDE SEQUENCE [LARGE SCALE GENOMIC DNA]</scope>
    <source>
        <strain evidence="3">KCTC 3913</strain>
    </source>
</reference>
<dbReference type="EMBL" id="JBHUMF010000001">
    <property type="protein sequence ID" value="MFD2679157.1"/>
    <property type="molecule type" value="Genomic_DNA"/>
</dbReference>
<dbReference type="PANTHER" id="PTHR43649">
    <property type="entry name" value="ARABINOSE-BINDING PROTEIN-RELATED"/>
    <property type="match status" value="1"/>
</dbReference>
<dbReference type="PANTHER" id="PTHR43649:SF14">
    <property type="entry name" value="BLR3389 PROTEIN"/>
    <property type="match status" value="1"/>
</dbReference>
<dbReference type="SUPFAM" id="SSF53850">
    <property type="entry name" value="Periplasmic binding protein-like II"/>
    <property type="match status" value="1"/>
</dbReference>
<keyword evidence="3" id="KW-1185">Reference proteome</keyword>
<dbReference type="Pfam" id="PF01547">
    <property type="entry name" value="SBP_bac_1"/>
    <property type="match status" value="1"/>
</dbReference>
<feature type="signal peptide" evidence="1">
    <location>
        <begin position="1"/>
        <end position="18"/>
    </location>
</feature>
<name>A0ABW5RKU4_9BACI</name>
<comment type="caution">
    <text evidence="2">The sequence shown here is derived from an EMBL/GenBank/DDBJ whole genome shotgun (WGS) entry which is preliminary data.</text>
</comment>
<dbReference type="InterPro" id="IPR050490">
    <property type="entry name" value="Bact_solute-bd_prot1"/>
</dbReference>
<evidence type="ECO:0000256" key="1">
    <source>
        <dbReference type="SAM" id="SignalP"/>
    </source>
</evidence>
<organism evidence="2 3">
    <name type="scientific">Bacillus seohaeanensis</name>
    <dbReference type="NCBI Taxonomy" id="284580"/>
    <lineage>
        <taxon>Bacteria</taxon>
        <taxon>Bacillati</taxon>
        <taxon>Bacillota</taxon>
        <taxon>Bacilli</taxon>
        <taxon>Bacillales</taxon>
        <taxon>Bacillaceae</taxon>
        <taxon>Bacillus</taxon>
    </lineage>
</organism>
<feature type="chain" id="PRO_5047306008" evidence="1">
    <location>
        <begin position="19"/>
        <end position="426"/>
    </location>
</feature>
<dbReference type="InterPro" id="IPR006059">
    <property type="entry name" value="SBP"/>
</dbReference>